<dbReference type="AlphaFoldDB" id="A0A381UV61"/>
<feature type="compositionally biased region" description="Basic and acidic residues" evidence="1">
    <location>
        <begin position="73"/>
        <end position="82"/>
    </location>
</feature>
<reference evidence="2" key="1">
    <citation type="submission" date="2018-05" db="EMBL/GenBank/DDBJ databases">
        <authorList>
            <person name="Lanie J.A."/>
            <person name="Ng W.-L."/>
            <person name="Kazmierczak K.M."/>
            <person name="Andrzejewski T.M."/>
            <person name="Davidsen T.M."/>
            <person name="Wayne K.J."/>
            <person name="Tettelin H."/>
            <person name="Glass J.I."/>
            <person name="Rusch D."/>
            <person name="Podicherti R."/>
            <person name="Tsui H.-C.T."/>
            <person name="Winkler M.E."/>
        </authorList>
    </citation>
    <scope>NUCLEOTIDE SEQUENCE</scope>
</reference>
<dbReference type="EMBL" id="UINC01006992">
    <property type="protein sequence ID" value="SVA30823.1"/>
    <property type="molecule type" value="Genomic_DNA"/>
</dbReference>
<evidence type="ECO:0000256" key="1">
    <source>
        <dbReference type="SAM" id="MobiDB-lite"/>
    </source>
</evidence>
<feature type="compositionally biased region" description="Polar residues" evidence="1">
    <location>
        <begin position="99"/>
        <end position="110"/>
    </location>
</feature>
<feature type="region of interest" description="Disordered" evidence="1">
    <location>
        <begin position="73"/>
        <end position="110"/>
    </location>
</feature>
<protein>
    <submittedName>
        <fullName evidence="2">Uncharacterized protein</fullName>
    </submittedName>
</protein>
<gene>
    <name evidence="2" type="ORF">METZ01_LOCUS83677</name>
</gene>
<sequence length="110" mass="12759">MQKKKMLKTLSEYYIKKGKVYDSSLEYGRQTDAPYSIKEIKKIMGGWGMLFKYLNTDYPDLEKDIDKEKLKDRGNLFKDKPAFPKSKVPKPPKPSMSKVTLTTGRNETNT</sequence>
<name>A0A381UV61_9ZZZZ</name>
<organism evidence="2">
    <name type="scientific">marine metagenome</name>
    <dbReference type="NCBI Taxonomy" id="408172"/>
    <lineage>
        <taxon>unclassified sequences</taxon>
        <taxon>metagenomes</taxon>
        <taxon>ecological metagenomes</taxon>
    </lineage>
</organism>
<accession>A0A381UV61</accession>
<evidence type="ECO:0000313" key="2">
    <source>
        <dbReference type="EMBL" id="SVA30823.1"/>
    </source>
</evidence>
<proteinExistence type="predicted"/>